<keyword evidence="2" id="KW-0812">Transmembrane</keyword>
<evidence type="ECO:0000256" key="1">
    <source>
        <dbReference type="SAM" id="MobiDB-lite"/>
    </source>
</evidence>
<name>A0A2A9MI77_BESBE</name>
<evidence type="ECO:0000256" key="3">
    <source>
        <dbReference type="SAM" id="SignalP"/>
    </source>
</evidence>
<keyword evidence="2" id="KW-1133">Transmembrane helix</keyword>
<feature type="region of interest" description="Disordered" evidence="1">
    <location>
        <begin position="53"/>
        <end position="146"/>
    </location>
</feature>
<evidence type="ECO:0008006" key="6">
    <source>
        <dbReference type="Google" id="ProtNLM"/>
    </source>
</evidence>
<dbReference type="Proteomes" id="UP000224006">
    <property type="component" value="Chromosome II"/>
</dbReference>
<feature type="compositionally biased region" description="Basic and acidic residues" evidence="1">
    <location>
        <begin position="80"/>
        <end position="90"/>
    </location>
</feature>
<gene>
    <name evidence="4" type="ORF">BESB_033620</name>
</gene>
<feature type="compositionally biased region" description="Low complexity" evidence="1">
    <location>
        <begin position="67"/>
        <end position="79"/>
    </location>
</feature>
<dbReference type="VEuPathDB" id="ToxoDB:BESB_033620"/>
<dbReference type="KEGG" id="bbes:BESB_033620"/>
<dbReference type="GeneID" id="40308343"/>
<proteinExistence type="predicted"/>
<evidence type="ECO:0000313" key="4">
    <source>
        <dbReference type="EMBL" id="PFH36904.1"/>
    </source>
</evidence>
<feature type="signal peptide" evidence="3">
    <location>
        <begin position="1"/>
        <end position="47"/>
    </location>
</feature>
<keyword evidence="5" id="KW-1185">Reference proteome</keyword>
<feature type="region of interest" description="Disordered" evidence="1">
    <location>
        <begin position="176"/>
        <end position="215"/>
    </location>
</feature>
<sequence length="215" mass="22059">MLHPGAGPPPARRARHAPLHRRPGALCCGGLLVLMVVLPSAFAGVSAAETEVAPTATHATHSRHTSDAGAGASPAQAEEAAGRQHEDAAGEGRATGDGGISNDAANLEGLYDSPPPAEEEPRDAGPPPSNRHARGVVPSKSASAGTRRRHRLIGYGVLVGTALLTLAILMSRRLGGAARPQRESGQEEGPSRIHEERPAGTSSRQESYPQGAASE</sequence>
<protein>
    <recommendedName>
        <fullName evidence="6">Dense granule protein GRA6</fullName>
    </recommendedName>
</protein>
<reference evidence="4 5" key="1">
    <citation type="submission" date="2017-09" db="EMBL/GenBank/DDBJ databases">
        <title>Genome sequencing of Besnoitia besnoiti strain Bb-Ger1.</title>
        <authorList>
            <person name="Schares G."/>
            <person name="Venepally P."/>
            <person name="Lorenzi H.A."/>
        </authorList>
    </citation>
    <scope>NUCLEOTIDE SEQUENCE [LARGE SCALE GENOMIC DNA]</scope>
    <source>
        <strain evidence="4 5">Bb-Ger1</strain>
    </source>
</reference>
<evidence type="ECO:0000313" key="5">
    <source>
        <dbReference type="Proteomes" id="UP000224006"/>
    </source>
</evidence>
<feature type="compositionally biased region" description="Basic and acidic residues" evidence="1">
    <location>
        <begin position="180"/>
        <end position="198"/>
    </location>
</feature>
<feature type="chain" id="PRO_5012450960" description="Dense granule protein GRA6" evidence="3">
    <location>
        <begin position="48"/>
        <end position="215"/>
    </location>
</feature>
<organism evidence="4 5">
    <name type="scientific">Besnoitia besnoiti</name>
    <name type="common">Apicomplexan protozoan</name>
    <dbReference type="NCBI Taxonomy" id="94643"/>
    <lineage>
        <taxon>Eukaryota</taxon>
        <taxon>Sar</taxon>
        <taxon>Alveolata</taxon>
        <taxon>Apicomplexa</taxon>
        <taxon>Conoidasida</taxon>
        <taxon>Coccidia</taxon>
        <taxon>Eucoccidiorida</taxon>
        <taxon>Eimeriorina</taxon>
        <taxon>Sarcocystidae</taxon>
        <taxon>Besnoitia</taxon>
    </lineage>
</organism>
<accession>A0A2A9MI77</accession>
<keyword evidence="2" id="KW-0472">Membrane</keyword>
<evidence type="ECO:0000256" key="2">
    <source>
        <dbReference type="SAM" id="Phobius"/>
    </source>
</evidence>
<dbReference type="RefSeq" id="XP_029220913.1">
    <property type="nucleotide sequence ID" value="XM_029361948.1"/>
</dbReference>
<keyword evidence="3" id="KW-0732">Signal</keyword>
<comment type="caution">
    <text evidence="4">The sequence shown here is derived from an EMBL/GenBank/DDBJ whole genome shotgun (WGS) entry which is preliminary data.</text>
</comment>
<dbReference type="EMBL" id="NWUJ01000002">
    <property type="protein sequence ID" value="PFH36904.1"/>
    <property type="molecule type" value="Genomic_DNA"/>
</dbReference>
<dbReference type="AlphaFoldDB" id="A0A2A9MI77"/>
<feature type="transmembrane region" description="Helical" evidence="2">
    <location>
        <begin position="152"/>
        <end position="170"/>
    </location>
</feature>